<feature type="transmembrane region" description="Helical" evidence="6">
    <location>
        <begin position="153"/>
        <end position="177"/>
    </location>
</feature>
<dbReference type="InterPro" id="IPR050327">
    <property type="entry name" value="Proton-linked_MCT"/>
</dbReference>
<dbReference type="PANTHER" id="PTHR11360">
    <property type="entry name" value="MONOCARBOXYLATE TRANSPORTER"/>
    <property type="match status" value="1"/>
</dbReference>
<organism evidence="8 9">
    <name type="scientific">Pseudonocardia yunnanensis</name>
    <dbReference type="NCBI Taxonomy" id="58107"/>
    <lineage>
        <taxon>Bacteria</taxon>
        <taxon>Bacillati</taxon>
        <taxon>Actinomycetota</taxon>
        <taxon>Actinomycetes</taxon>
        <taxon>Pseudonocardiales</taxon>
        <taxon>Pseudonocardiaceae</taxon>
        <taxon>Pseudonocardia</taxon>
    </lineage>
</organism>
<dbReference type="Proteomes" id="UP001597114">
    <property type="component" value="Unassembled WGS sequence"/>
</dbReference>
<dbReference type="PROSITE" id="PS50850">
    <property type="entry name" value="MFS"/>
    <property type="match status" value="1"/>
</dbReference>
<evidence type="ECO:0000259" key="7">
    <source>
        <dbReference type="PROSITE" id="PS50850"/>
    </source>
</evidence>
<name>A0ABW4EXH3_9PSEU</name>
<comment type="subcellular location">
    <subcellularLocation>
        <location evidence="1">Cell membrane</location>
        <topology evidence="1">Multi-pass membrane protein</topology>
    </subcellularLocation>
</comment>
<evidence type="ECO:0000256" key="2">
    <source>
        <dbReference type="ARBA" id="ARBA00022692"/>
    </source>
</evidence>
<dbReference type="RefSeq" id="WP_344727481.1">
    <property type="nucleotide sequence ID" value="NZ_BAAAUS010000043.1"/>
</dbReference>
<feature type="transmembrane region" description="Helical" evidence="6">
    <location>
        <begin position="257"/>
        <end position="276"/>
    </location>
</feature>
<gene>
    <name evidence="8" type="ORF">ACFSJD_22470</name>
</gene>
<dbReference type="Pfam" id="PF07690">
    <property type="entry name" value="MFS_1"/>
    <property type="match status" value="2"/>
</dbReference>
<feature type="transmembrane region" description="Helical" evidence="6">
    <location>
        <begin position="347"/>
        <end position="370"/>
    </location>
</feature>
<dbReference type="SUPFAM" id="SSF103473">
    <property type="entry name" value="MFS general substrate transporter"/>
    <property type="match status" value="1"/>
</dbReference>
<dbReference type="InterPro" id="IPR020846">
    <property type="entry name" value="MFS_dom"/>
</dbReference>
<feature type="transmembrane region" description="Helical" evidence="6">
    <location>
        <begin position="376"/>
        <end position="396"/>
    </location>
</feature>
<feature type="transmembrane region" description="Helical" evidence="6">
    <location>
        <begin position="227"/>
        <end position="245"/>
    </location>
</feature>
<feature type="transmembrane region" description="Helical" evidence="6">
    <location>
        <begin position="32"/>
        <end position="53"/>
    </location>
</feature>
<feature type="domain" description="Major facilitator superfamily (MFS) profile" evidence="7">
    <location>
        <begin position="187"/>
        <end position="414"/>
    </location>
</feature>
<feature type="transmembrane region" description="Helical" evidence="6">
    <location>
        <begin position="97"/>
        <end position="115"/>
    </location>
</feature>
<accession>A0ABW4EXH3</accession>
<comment type="caution">
    <text evidence="8">The sequence shown here is derived from an EMBL/GenBank/DDBJ whole genome shotgun (WGS) entry which is preliminary data.</text>
</comment>
<evidence type="ECO:0000313" key="8">
    <source>
        <dbReference type="EMBL" id="MFD1520276.1"/>
    </source>
</evidence>
<dbReference type="InterPro" id="IPR011701">
    <property type="entry name" value="MFS"/>
</dbReference>
<sequence>MATRDDGRQEGTEPATAPANPSDRPAVSKWRALAGAVLLDLAVSPLFAWDVFTGALRRDLGVGDAQLASVFSVGLAAFMVGVLVGGRVADSVSPRRLALVTGGGTVLGLLGSAAAASLPTLVLAFGILLGGSTGLGYATAVRVAGTVQSGRGLALGLVVSAYAVGTAVLAPVAAVLLIAVGRFWTFVVLAGVLGGVLIAAAALVPGRAAGPRRSRRRTRRTRPSRPIVALWLTFALSSAPALAAFAQAGNLAGTPSAVALAVTLLNVGNFVGRLVAGPLSDSVGRSTALHGNSALLLLACLPLAVGVSGPIALGALFLLGTQYGALSTLIPAATADVVPSERFGSTYGVVFTGWGIAGLLAPVAAATLAAQIGYDGVYLAFLVIAVLAWACVATYARLVHGTGRHPAHPGDRTT</sequence>
<evidence type="ECO:0000256" key="6">
    <source>
        <dbReference type="SAM" id="Phobius"/>
    </source>
</evidence>
<evidence type="ECO:0000256" key="1">
    <source>
        <dbReference type="ARBA" id="ARBA00004651"/>
    </source>
</evidence>
<dbReference type="Gene3D" id="1.20.1250.20">
    <property type="entry name" value="MFS general substrate transporter like domains"/>
    <property type="match status" value="2"/>
</dbReference>
<keyword evidence="3 6" id="KW-1133">Transmembrane helix</keyword>
<keyword evidence="2 6" id="KW-0812">Transmembrane</keyword>
<evidence type="ECO:0000313" key="9">
    <source>
        <dbReference type="Proteomes" id="UP001597114"/>
    </source>
</evidence>
<feature type="transmembrane region" description="Helical" evidence="6">
    <location>
        <begin position="65"/>
        <end position="85"/>
    </location>
</feature>
<feature type="transmembrane region" description="Helical" evidence="6">
    <location>
        <begin position="183"/>
        <end position="206"/>
    </location>
</feature>
<keyword evidence="4 6" id="KW-0472">Membrane</keyword>
<evidence type="ECO:0000256" key="5">
    <source>
        <dbReference type="SAM" id="MobiDB-lite"/>
    </source>
</evidence>
<feature type="transmembrane region" description="Helical" evidence="6">
    <location>
        <begin position="121"/>
        <end position="141"/>
    </location>
</feature>
<dbReference type="InterPro" id="IPR036259">
    <property type="entry name" value="MFS_trans_sf"/>
</dbReference>
<dbReference type="EMBL" id="JBHUCO010000024">
    <property type="protein sequence ID" value="MFD1520276.1"/>
    <property type="molecule type" value="Genomic_DNA"/>
</dbReference>
<reference evidence="9" key="1">
    <citation type="journal article" date="2019" name="Int. J. Syst. Evol. Microbiol.">
        <title>The Global Catalogue of Microorganisms (GCM) 10K type strain sequencing project: providing services to taxonomists for standard genome sequencing and annotation.</title>
        <authorList>
            <consortium name="The Broad Institute Genomics Platform"/>
            <consortium name="The Broad Institute Genome Sequencing Center for Infectious Disease"/>
            <person name="Wu L."/>
            <person name="Ma J."/>
        </authorList>
    </citation>
    <scope>NUCLEOTIDE SEQUENCE [LARGE SCALE GENOMIC DNA]</scope>
    <source>
        <strain evidence="9">CCM 7043</strain>
    </source>
</reference>
<feature type="region of interest" description="Disordered" evidence="5">
    <location>
        <begin position="1"/>
        <end position="25"/>
    </location>
</feature>
<proteinExistence type="predicted"/>
<protein>
    <submittedName>
        <fullName evidence="8">MFS transporter</fullName>
    </submittedName>
</protein>
<evidence type="ECO:0000256" key="4">
    <source>
        <dbReference type="ARBA" id="ARBA00023136"/>
    </source>
</evidence>
<keyword evidence="9" id="KW-1185">Reference proteome</keyword>
<feature type="compositionally biased region" description="Basic and acidic residues" evidence="5">
    <location>
        <begin position="1"/>
        <end position="11"/>
    </location>
</feature>
<evidence type="ECO:0000256" key="3">
    <source>
        <dbReference type="ARBA" id="ARBA00022989"/>
    </source>
</evidence>